<evidence type="ECO:0000259" key="3">
    <source>
        <dbReference type="Pfam" id="PF00139"/>
    </source>
</evidence>
<dbReference type="OrthoDB" id="687154at2759"/>
<comment type="similarity">
    <text evidence="1">Belongs to the leguminous lectin family.</text>
</comment>
<sequence>MVGARRRPIPVIKLKKNQLGTSLGSIVGRALYRDPLPLWKNATGEVADFTTHFSFSINVLKQTYFGDGLAFFLVPYSSIVPPFSASGNLGLANDSSATNASSDKGSNFVAVEFDTFPNYWDPSDDHVAIDVNFVLSAATVTWNSSFNDGRTENAYVMKLFVMLSRAD</sequence>
<dbReference type="PANTHER" id="PTHR32401:SF49">
    <property type="entry name" value="OS10G0129200 PROTEIN"/>
    <property type="match status" value="1"/>
</dbReference>
<keyword evidence="2" id="KW-0430">Lectin</keyword>
<proteinExistence type="inferred from homology"/>
<dbReference type="Proteomes" id="UP000639772">
    <property type="component" value="Unassembled WGS sequence"/>
</dbReference>
<dbReference type="GO" id="GO:0030246">
    <property type="term" value="F:carbohydrate binding"/>
    <property type="evidence" value="ECO:0007669"/>
    <property type="project" value="UniProtKB-KW"/>
</dbReference>
<dbReference type="InterPro" id="IPR050258">
    <property type="entry name" value="Leguminous_Lectin"/>
</dbReference>
<gene>
    <name evidence="4" type="ORF">HPP92_012062</name>
</gene>
<evidence type="ECO:0000313" key="5">
    <source>
        <dbReference type="Proteomes" id="UP000639772"/>
    </source>
</evidence>
<reference evidence="4 5" key="1">
    <citation type="journal article" date="2020" name="Nat. Food">
        <title>A phased Vanilla planifolia genome enables genetic improvement of flavour and production.</title>
        <authorList>
            <person name="Hasing T."/>
            <person name="Tang H."/>
            <person name="Brym M."/>
            <person name="Khazi F."/>
            <person name="Huang T."/>
            <person name="Chambers A.H."/>
        </authorList>
    </citation>
    <scope>NUCLEOTIDE SEQUENCE [LARGE SCALE GENOMIC DNA]</scope>
    <source>
        <tissue evidence="4">Leaf</tissue>
    </source>
</reference>
<dbReference type="PROSITE" id="PS00307">
    <property type="entry name" value="LECTIN_LEGUME_BETA"/>
    <property type="match status" value="1"/>
</dbReference>
<dbReference type="EMBL" id="JADCNM010000005">
    <property type="protein sequence ID" value="KAG0483978.1"/>
    <property type="molecule type" value="Genomic_DNA"/>
</dbReference>
<dbReference type="InterPro" id="IPR013320">
    <property type="entry name" value="ConA-like_dom_sf"/>
</dbReference>
<accession>A0A835RCM1</accession>
<dbReference type="Pfam" id="PF00139">
    <property type="entry name" value="Lectin_legB"/>
    <property type="match status" value="1"/>
</dbReference>
<protein>
    <recommendedName>
        <fullName evidence="3">Legume lectin domain-containing protein</fullName>
    </recommendedName>
</protein>
<dbReference type="InterPro" id="IPR019825">
    <property type="entry name" value="Lectin_legB_Mn/Ca_BS"/>
</dbReference>
<comment type="caution">
    <text evidence="4">The sequence shown here is derived from an EMBL/GenBank/DDBJ whole genome shotgun (WGS) entry which is preliminary data.</text>
</comment>
<dbReference type="CDD" id="cd06899">
    <property type="entry name" value="lectin_legume_LecRK_Arcelin_ConA"/>
    <property type="match status" value="1"/>
</dbReference>
<feature type="domain" description="Legume lectin" evidence="3">
    <location>
        <begin position="11"/>
        <end position="156"/>
    </location>
</feature>
<dbReference type="AlphaFoldDB" id="A0A835RCM1"/>
<evidence type="ECO:0000313" key="4">
    <source>
        <dbReference type="EMBL" id="KAG0483978.1"/>
    </source>
</evidence>
<name>A0A835RCM1_VANPL</name>
<dbReference type="PANTHER" id="PTHR32401">
    <property type="entry name" value="CONCANAVALIN A-LIKE LECTIN FAMILY PROTEIN"/>
    <property type="match status" value="1"/>
</dbReference>
<dbReference type="Gene3D" id="2.60.120.200">
    <property type="match status" value="1"/>
</dbReference>
<evidence type="ECO:0000256" key="2">
    <source>
        <dbReference type="ARBA" id="ARBA00022734"/>
    </source>
</evidence>
<evidence type="ECO:0000256" key="1">
    <source>
        <dbReference type="ARBA" id="ARBA00007606"/>
    </source>
</evidence>
<dbReference type="InterPro" id="IPR001220">
    <property type="entry name" value="Legume_lectin_dom"/>
</dbReference>
<dbReference type="SUPFAM" id="SSF49899">
    <property type="entry name" value="Concanavalin A-like lectins/glucanases"/>
    <property type="match status" value="1"/>
</dbReference>
<organism evidence="4 5">
    <name type="scientific">Vanilla planifolia</name>
    <name type="common">Vanilla</name>
    <dbReference type="NCBI Taxonomy" id="51239"/>
    <lineage>
        <taxon>Eukaryota</taxon>
        <taxon>Viridiplantae</taxon>
        <taxon>Streptophyta</taxon>
        <taxon>Embryophyta</taxon>
        <taxon>Tracheophyta</taxon>
        <taxon>Spermatophyta</taxon>
        <taxon>Magnoliopsida</taxon>
        <taxon>Liliopsida</taxon>
        <taxon>Asparagales</taxon>
        <taxon>Orchidaceae</taxon>
        <taxon>Vanilloideae</taxon>
        <taxon>Vanilleae</taxon>
        <taxon>Vanilla</taxon>
    </lineage>
</organism>